<feature type="domain" description="Thymidylate kinase-like" evidence="12">
    <location>
        <begin position="12"/>
        <end position="150"/>
    </location>
</feature>
<dbReference type="GO" id="GO:0006233">
    <property type="term" value="P:dTDP biosynthetic process"/>
    <property type="evidence" value="ECO:0007669"/>
    <property type="project" value="InterPro"/>
</dbReference>
<dbReference type="GO" id="GO:0006235">
    <property type="term" value="P:dTTP biosynthetic process"/>
    <property type="evidence" value="ECO:0007669"/>
    <property type="project" value="UniProtKB-UniRule"/>
</dbReference>
<dbReference type="HAMAP" id="MF_00165">
    <property type="entry name" value="Thymidylate_kinase"/>
    <property type="match status" value="1"/>
</dbReference>
<dbReference type="GO" id="GO:0005829">
    <property type="term" value="C:cytosol"/>
    <property type="evidence" value="ECO:0007669"/>
    <property type="project" value="TreeGrafter"/>
</dbReference>
<dbReference type="EC" id="2.7.4.9" evidence="2 10"/>
<evidence type="ECO:0000256" key="2">
    <source>
        <dbReference type="ARBA" id="ARBA00012980"/>
    </source>
</evidence>
<dbReference type="EMBL" id="AP023440">
    <property type="protein sequence ID" value="BCL31500.1"/>
    <property type="molecule type" value="Genomic_DNA"/>
</dbReference>
<protein>
    <recommendedName>
        <fullName evidence="3 10">Thymidylate kinase</fullName>
        <ecNumber evidence="2 10">2.7.4.9</ecNumber>
    </recommendedName>
    <alternativeName>
        <fullName evidence="10">dTMP kinase</fullName>
    </alternativeName>
</protein>
<evidence type="ECO:0000313" key="13">
    <source>
        <dbReference type="EMBL" id="BCL31500.1"/>
    </source>
</evidence>
<dbReference type="Proteomes" id="UP000516444">
    <property type="component" value="Chromosome"/>
</dbReference>
<feature type="region of interest" description="Disordered" evidence="11">
    <location>
        <begin position="197"/>
        <end position="218"/>
    </location>
</feature>
<dbReference type="InterPro" id="IPR018094">
    <property type="entry name" value="Thymidylate_kinase"/>
</dbReference>
<dbReference type="Pfam" id="PF02223">
    <property type="entry name" value="Thymidylate_kin"/>
    <property type="match status" value="1"/>
</dbReference>
<evidence type="ECO:0000256" key="6">
    <source>
        <dbReference type="ARBA" id="ARBA00022741"/>
    </source>
</evidence>
<feature type="compositionally biased region" description="Polar residues" evidence="11">
    <location>
        <begin position="206"/>
        <end position="218"/>
    </location>
</feature>
<proteinExistence type="inferred from homology"/>
<evidence type="ECO:0000256" key="1">
    <source>
        <dbReference type="ARBA" id="ARBA00009776"/>
    </source>
</evidence>
<sequence length="218" mass="23174">MTPERTGWFVTVDGPGGVGKSTTVAALQRHLADAGVPAQLTAEPSTSDLGKFTRENANHVHGLALACLVAANRYEHIDTEINRALREGDLLICDRYVASTLVLQQLDGVPLDFLLDINRHAVMPDLAVILTASPGLIAERLAGRGVTHRFHLDPSTPSREVDLYGDAAALLANWGVRVLALDSSQATPSEVASRIADEIPPLPLPSVSSAITPTPQEP</sequence>
<organism evidence="13 14">
    <name type="scientific">Streptomyces aurantiacus</name>
    <dbReference type="NCBI Taxonomy" id="47760"/>
    <lineage>
        <taxon>Bacteria</taxon>
        <taxon>Bacillati</taxon>
        <taxon>Actinomycetota</taxon>
        <taxon>Actinomycetes</taxon>
        <taxon>Kitasatosporales</taxon>
        <taxon>Streptomycetaceae</taxon>
        <taxon>Streptomyces</taxon>
        <taxon>Streptomyces aurantiacus group</taxon>
    </lineage>
</organism>
<evidence type="ECO:0000256" key="10">
    <source>
        <dbReference type="HAMAP-Rule" id="MF_00165"/>
    </source>
</evidence>
<dbReference type="GO" id="GO:0005524">
    <property type="term" value="F:ATP binding"/>
    <property type="evidence" value="ECO:0007669"/>
    <property type="project" value="UniProtKB-UniRule"/>
</dbReference>
<keyword evidence="7 10" id="KW-0418">Kinase</keyword>
<dbReference type="PANTHER" id="PTHR10344:SF4">
    <property type="entry name" value="UMP-CMP KINASE 2, MITOCHONDRIAL"/>
    <property type="match status" value="1"/>
</dbReference>
<evidence type="ECO:0000259" key="12">
    <source>
        <dbReference type="Pfam" id="PF02223"/>
    </source>
</evidence>
<dbReference type="InterPro" id="IPR027417">
    <property type="entry name" value="P-loop_NTPase"/>
</dbReference>
<dbReference type="KEGG" id="sgm:GCM10017557_63590"/>
<name>A0A7G1PCV4_9ACTN</name>
<comment type="caution">
    <text evidence="10">Lacks conserved residue(s) required for the propagation of feature annotation.</text>
</comment>
<evidence type="ECO:0000256" key="11">
    <source>
        <dbReference type="SAM" id="MobiDB-lite"/>
    </source>
</evidence>
<comment type="catalytic activity">
    <reaction evidence="9 10">
        <text>dTMP + ATP = dTDP + ADP</text>
        <dbReference type="Rhea" id="RHEA:13517"/>
        <dbReference type="ChEBI" id="CHEBI:30616"/>
        <dbReference type="ChEBI" id="CHEBI:58369"/>
        <dbReference type="ChEBI" id="CHEBI:63528"/>
        <dbReference type="ChEBI" id="CHEBI:456216"/>
        <dbReference type="EC" id="2.7.4.9"/>
    </reaction>
</comment>
<comment type="function">
    <text evidence="10">Phosphorylation of dTMP to form dTDP in both de novo and salvage pathways of dTTP synthesis.</text>
</comment>
<comment type="similarity">
    <text evidence="1 10">Belongs to the thymidylate kinase family.</text>
</comment>
<keyword evidence="14" id="KW-1185">Reference proteome</keyword>
<evidence type="ECO:0000313" key="14">
    <source>
        <dbReference type="Proteomes" id="UP000516444"/>
    </source>
</evidence>
<keyword evidence="4 10" id="KW-0808">Transferase</keyword>
<keyword evidence="8 10" id="KW-0067">ATP-binding</keyword>
<reference evidence="13 14" key="1">
    <citation type="journal article" date="2014" name="Int. J. Syst. Evol. Microbiol.">
        <title>Complete genome sequence of Corynebacterium casei LMG S-19264T (=DSM 44701T), isolated from a smear-ripened cheese.</title>
        <authorList>
            <consortium name="US DOE Joint Genome Institute (JGI-PGF)"/>
            <person name="Walter F."/>
            <person name="Albersmeier A."/>
            <person name="Kalinowski J."/>
            <person name="Ruckert C."/>
        </authorList>
    </citation>
    <scope>NUCLEOTIDE SEQUENCE [LARGE SCALE GENOMIC DNA]</scope>
    <source>
        <strain evidence="13 14">JCM 4677</strain>
    </source>
</reference>
<dbReference type="Gene3D" id="3.40.50.300">
    <property type="entry name" value="P-loop containing nucleotide triphosphate hydrolases"/>
    <property type="match status" value="1"/>
</dbReference>
<keyword evidence="5 10" id="KW-0545">Nucleotide biosynthesis</keyword>
<gene>
    <name evidence="10" type="primary">tmk</name>
    <name evidence="13" type="ORF">GCM10017557_63590</name>
</gene>
<accession>A0A7G1PCV4</accession>
<dbReference type="CDD" id="cd01672">
    <property type="entry name" value="TMPK"/>
    <property type="match status" value="1"/>
</dbReference>
<dbReference type="SUPFAM" id="SSF52540">
    <property type="entry name" value="P-loop containing nucleoside triphosphate hydrolases"/>
    <property type="match status" value="1"/>
</dbReference>
<dbReference type="GO" id="GO:0004798">
    <property type="term" value="F:dTMP kinase activity"/>
    <property type="evidence" value="ECO:0007669"/>
    <property type="project" value="UniProtKB-UniRule"/>
</dbReference>
<evidence type="ECO:0000256" key="4">
    <source>
        <dbReference type="ARBA" id="ARBA00022679"/>
    </source>
</evidence>
<dbReference type="RefSeq" id="WP_190853322.1">
    <property type="nucleotide sequence ID" value="NZ_AP023440.1"/>
</dbReference>
<dbReference type="NCBIfam" id="TIGR00041">
    <property type="entry name" value="DTMP_kinase"/>
    <property type="match status" value="1"/>
</dbReference>
<dbReference type="PANTHER" id="PTHR10344">
    <property type="entry name" value="THYMIDYLATE KINASE"/>
    <property type="match status" value="1"/>
</dbReference>
<evidence type="ECO:0000256" key="8">
    <source>
        <dbReference type="ARBA" id="ARBA00022840"/>
    </source>
</evidence>
<dbReference type="AlphaFoldDB" id="A0A7G1PCV4"/>
<evidence type="ECO:0000256" key="9">
    <source>
        <dbReference type="ARBA" id="ARBA00048743"/>
    </source>
</evidence>
<evidence type="ECO:0000256" key="7">
    <source>
        <dbReference type="ARBA" id="ARBA00022777"/>
    </source>
</evidence>
<evidence type="ECO:0000256" key="3">
    <source>
        <dbReference type="ARBA" id="ARBA00017144"/>
    </source>
</evidence>
<dbReference type="GO" id="GO:0006227">
    <property type="term" value="P:dUDP biosynthetic process"/>
    <property type="evidence" value="ECO:0007669"/>
    <property type="project" value="TreeGrafter"/>
</dbReference>
<dbReference type="InterPro" id="IPR039430">
    <property type="entry name" value="Thymidylate_kin-like_dom"/>
</dbReference>
<keyword evidence="6 10" id="KW-0547">Nucleotide-binding</keyword>
<evidence type="ECO:0000256" key="5">
    <source>
        <dbReference type="ARBA" id="ARBA00022727"/>
    </source>
</evidence>